<feature type="compositionally biased region" description="Polar residues" evidence="1">
    <location>
        <begin position="432"/>
        <end position="445"/>
    </location>
</feature>
<dbReference type="InterPro" id="IPR001646">
    <property type="entry name" value="5peptide_repeat"/>
</dbReference>
<evidence type="ECO:0000256" key="2">
    <source>
        <dbReference type="SAM" id="Phobius"/>
    </source>
</evidence>
<proteinExistence type="predicted"/>
<dbReference type="Gene3D" id="2.160.20.80">
    <property type="entry name" value="E3 ubiquitin-protein ligase SopA"/>
    <property type="match status" value="1"/>
</dbReference>
<keyword evidence="4" id="KW-1185">Reference proteome</keyword>
<dbReference type="EMBL" id="QXHD01000004">
    <property type="protein sequence ID" value="NEZ55212.1"/>
    <property type="molecule type" value="Genomic_DNA"/>
</dbReference>
<reference evidence="3 4" key="1">
    <citation type="journal article" date="2020" name="Microb. Ecol.">
        <title>Ecogenomics of the Marine Benthic Filamentous Cyanobacterium Adonisia.</title>
        <authorList>
            <person name="Walter J.M."/>
            <person name="Coutinho F.H."/>
            <person name="Leomil L."/>
            <person name="Hargreaves P.I."/>
            <person name="Campeao M.E."/>
            <person name="Vieira V.V."/>
            <person name="Silva B.S."/>
            <person name="Fistarol G.O."/>
            <person name="Salomon P.S."/>
            <person name="Sawabe T."/>
            <person name="Mino S."/>
            <person name="Hosokawa M."/>
            <person name="Miyashita H."/>
            <person name="Maruyama F."/>
            <person name="van Verk M.C."/>
            <person name="Dutilh B.E."/>
            <person name="Thompson C.C."/>
            <person name="Thompson F.L."/>
        </authorList>
    </citation>
    <scope>NUCLEOTIDE SEQUENCE [LARGE SCALE GENOMIC DNA]</scope>
    <source>
        <strain evidence="3 4">CCMR0081</strain>
    </source>
</reference>
<feature type="compositionally biased region" description="Basic and acidic residues" evidence="1">
    <location>
        <begin position="370"/>
        <end position="392"/>
    </location>
</feature>
<dbReference type="RefSeq" id="WP_163696979.1">
    <property type="nucleotide sequence ID" value="NZ_QXHD01000004.1"/>
</dbReference>
<keyword evidence="2" id="KW-1133">Transmembrane helix</keyword>
<feature type="transmembrane region" description="Helical" evidence="2">
    <location>
        <begin position="144"/>
        <end position="162"/>
    </location>
</feature>
<feature type="region of interest" description="Disordered" evidence="1">
    <location>
        <begin position="432"/>
        <end position="459"/>
    </location>
</feature>
<feature type="transmembrane region" description="Helical" evidence="2">
    <location>
        <begin position="241"/>
        <end position="264"/>
    </location>
</feature>
<feature type="transmembrane region" description="Helical" evidence="2">
    <location>
        <begin position="276"/>
        <end position="295"/>
    </location>
</feature>
<organism evidence="3 4">
    <name type="scientific">Adonisia turfae CCMR0081</name>
    <dbReference type="NCBI Taxonomy" id="2292702"/>
    <lineage>
        <taxon>Bacteria</taxon>
        <taxon>Bacillati</taxon>
        <taxon>Cyanobacteriota</taxon>
        <taxon>Adonisia</taxon>
        <taxon>Adonisia turfae</taxon>
    </lineage>
</organism>
<comment type="caution">
    <text evidence="3">The sequence shown here is derived from an EMBL/GenBank/DDBJ whole genome shotgun (WGS) entry which is preliminary data.</text>
</comment>
<keyword evidence="2" id="KW-0812">Transmembrane</keyword>
<evidence type="ECO:0000313" key="4">
    <source>
        <dbReference type="Proteomes" id="UP000481033"/>
    </source>
</evidence>
<name>A0A6M0RHK2_9CYAN</name>
<feature type="transmembrane region" description="Helical" evidence="2">
    <location>
        <begin position="169"/>
        <end position="187"/>
    </location>
</feature>
<dbReference type="Pfam" id="PF00805">
    <property type="entry name" value="Pentapeptide"/>
    <property type="match status" value="2"/>
</dbReference>
<feature type="compositionally biased region" description="Acidic residues" evidence="1">
    <location>
        <begin position="450"/>
        <end position="459"/>
    </location>
</feature>
<dbReference type="Proteomes" id="UP000481033">
    <property type="component" value="Unassembled WGS sequence"/>
</dbReference>
<keyword evidence="2" id="KW-0472">Membrane</keyword>
<feature type="transmembrane region" description="Helical" evidence="2">
    <location>
        <begin position="83"/>
        <end position="108"/>
    </location>
</feature>
<dbReference type="AlphaFoldDB" id="A0A6M0RHK2"/>
<evidence type="ECO:0000256" key="1">
    <source>
        <dbReference type="SAM" id="MobiDB-lite"/>
    </source>
</evidence>
<protein>
    <recommendedName>
        <fullName evidence="5">Pentapeptide repeat-containing protein</fullName>
    </recommendedName>
</protein>
<dbReference type="SUPFAM" id="SSF141571">
    <property type="entry name" value="Pentapeptide repeat-like"/>
    <property type="match status" value="1"/>
</dbReference>
<sequence length="459" mass="50636">MATTTNNVKRSDFRGFDFSKISGQKLKEYSSRFSYADLRGASFKGITLEQISFSDSLIHGANFQKTRLINVSFDRVKAGFTRFWFFILRLCCIPIGAIAGLICGYSSVFMYGLASVPIEKVNEAYCGESITDGNIAQVSEFNSFLGFIFVIIFFISIVIAIYKGTRAVFAMFIVGITTLSFLLTSLLPDPFATTSILGFASVMGGLVGIITQSQVSYLNLELDKQVLKNSDLIDRRDRRYLFIRRILTLIPSILGAFLGAMLSAGVFAKEKLEGESALISALLVTILAIGMLLFGEMFANDAVSSDDDRRRKHPLINQAFDSLIRRLQTSFSKSSLTNVYFRNAVLRKSDFSNVVGSGIINVTGSDREDLSSEMIKSRDEGYTKPKEAHDNGKSQTQSNPMNFYNSTVSVTVEQNMDKRVSEGDTISISKSQVTGSNTIGSGFSANNSIENEEIIDEDL</sequence>
<feature type="region of interest" description="Disordered" evidence="1">
    <location>
        <begin position="370"/>
        <end position="402"/>
    </location>
</feature>
<evidence type="ECO:0008006" key="5">
    <source>
        <dbReference type="Google" id="ProtNLM"/>
    </source>
</evidence>
<gene>
    <name evidence="3" type="ORF">DXZ20_05875</name>
</gene>
<feature type="compositionally biased region" description="Polar residues" evidence="1">
    <location>
        <begin position="393"/>
        <end position="402"/>
    </location>
</feature>
<evidence type="ECO:0000313" key="3">
    <source>
        <dbReference type="EMBL" id="NEZ55212.1"/>
    </source>
</evidence>
<accession>A0A6M0RHK2</accession>
<feature type="transmembrane region" description="Helical" evidence="2">
    <location>
        <begin position="199"/>
        <end position="220"/>
    </location>
</feature>